<comment type="caution">
    <text evidence="9">The sequence shown here is derived from an EMBL/GenBank/DDBJ whole genome shotgun (WGS) entry which is preliminary data.</text>
</comment>
<dbReference type="InterPro" id="IPR004089">
    <property type="entry name" value="MCPsignal_dom"/>
</dbReference>
<dbReference type="PANTHER" id="PTHR43531:SF11">
    <property type="entry name" value="METHYL-ACCEPTING CHEMOTAXIS PROTEIN 3"/>
    <property type="match status" value="1"/>
</dbReference>
<sequence>MDRADRFRRSSMETLPMLSWFEKRAPIRVKFRVLAAFQALLGAIAVGLTAGSCTGVIHTSLAFDAVVAALTVVIMCATTLFAGGIMCRPYVQTVLRMEALAAGDLQSPIEHTDNKDCVGRMTQAMAIFRRNMEEANTAGAQRAMAAALAEGLGQLAQGNLTFRITSDFPADFVALRDDFNAAMDAMMAAVSAVNHAAASIDTGSGDILQASDDLSQRTEQQAASLEETAAAMQEITATVRDTAARADRANGVVGAARGEAEESGQVVARAVDAMGGIERASDEISEIISVIDGIAFQTNLLALNAGVEAARAGDAGRGFAVVASEVRALAQRSAEAAKDVKTRITASSIQVDAGVALVSATGEALQRLIGRFGEISALVAQIATAAEQQATALQQVNTAVGEMDGVTQQNAAMVEQATAAARNLSANASELVEQMVRFRTDRRAPPALKAVPAGNRVHQLQQRAADEGRRIAGQSTRRNPALAVAGDDWSAF</sequence>
<keyword evidence="2" id="KW-0145">Chemotaxis</keyword>
<dbReference type="Gene3D" id="6.10.340.10">
    <property type="match status" value="1"/>
</dbReference>
<dbReference type="CDD" id="cd11386">
    <property type="entry name" value="MCP_signal"/>
    <property type="match status" value="1"/>
</dbReference>
<dbReference type="InterPro" id="IPR004090">
    <property type="entry name" value="Chemotax_Me-accpt_rcpt"/>
</dbReference>
<feature type="domain" description="HAMP" evidence="8">
    <location>
        <begin position="147"/>
        <end position="191"/>
    </location>
</feature>
<evidence type="ECO:0000259" key="7">
    <source>
        <dbReference type="PROSITE" id="PS50111"/>
    </source>
</evidence>
<dbReference type="PROSITE" id="PS50111">
    <property type="entry name" value="CHEMOTAXIS_TRANSDUC_2"/>
    <property type="match status" value="1"/>
</dbReference>
<keyword evidence="6" id="KW-1133">Transmembrane helix</keyword>
<evidence type="ECO:0000256" key="3">
    <source>
        <dbReference type="ARBA" id="ARBA00029447"/>
    </source>
</evidence>
<proteinExistence type="inferred from homology"/>
<comment type="subcellular location">
    <subcellularLocation>
        <location evidence="1">Membrane</location>
    </subcellularLocation>
</comment>
<dbReference type="FunFam" id="1.10.287.950:FF:000001">
    <property type="entry name" value="Methyl-accepting chemotaxis sensory transducer"/>
    <property type="match status" value="1"/>
</dbReference>
<comment type="similarity">
    <text evidence="3">Belongs to the methyl-accepting chemotaxis (MCP) protein family.</text>
</comment>
<accession>A0A7Y9FTY5</accession>
<organism evidence="9 10">
    <name type="scientific">Sphingomonas melonis</name>
    <dbReference type="NCBI Taxonomy" id="152682"/>
    <lineage>
        <taxon>Bacteria</taxon>
        <taxon>Pseudomonadati</taxon>
        <taxon>Pseudomonadota</taxon>
        <taxon>Alphaproteobacteria</taxon>
        <taxon>Sphingomonadales</taxon>
        <taxon>Sphingomonadaceae</taxon>
        <taxon>Sphingomonas</taxon>
    </lineage>
</organism>
<evidence type="ECO:0000313" key="9">
    <source>
        <dbReference type="EMBL" id="NYD92131.1"/>
    </source>
</evidence>
<dbReference type="InterPro" id="IPR051310">
    <property type="entry name" value="MCP_chemotaxis"/>
</dbReference>
<dbReference type="PROSITE" id="PS50885">
    <property type="entry name" value="HAMP"/>
    <property type="match status" value="2"/>
</dbReference>
<dbReference type="EMBL" id="JACCBY010000009">
    <property type="protein sequence ID" value="NYD92131.1"/>
    <property type="molecule type" value="Genomic_DNA"/>
</dbReference>
<dbReference type="Gene3D" id="1.10.287.950">
    <property type="entry name" value="Methyl-accepting chemotaxis protein"/>
    <property type="match status" value="1"/>
</dbReference>
<evidence type="ECO:0000256" key="1">
    <source>
        <dbReference type="ARBA" id="ARBA00004370"/>
    </source>
</evidence>
<dbReference type="SUPFAM" id="SSF58104">
    <property type="entry name" value="Methyl-accepting chemotaxis protein (MCP) signaling domain"/>
    <property type="match status" value="1"/>
</dbReference>
<evidence type="ECO:0000313" key="10">
    <source>
        <dbReference type="Proteomes" id="UP000517753"/>
    </source>
</evidence>
<feature type="domain" description="HAMP" evidence="8">
    <location>
        <begin position="97"/>
        <end position="137"/>
    </location>
</feature>
<dbReference type="GO" id="GO:0006935">
    <property type="term" value="P:chemotaxis"/>
    <property type="evidence" value="ECO:0007669"/>
    <property type="project" value="UniProtKB-KW"/>
</dbReference>
<dbReference type="SMART" id="SM00283">
    <property type="entry name" value="MA"/>
    <property type="match status" value="1"/>
</dbReference>
<dbReference type="GO" id="GO:0007165">
    <property type="term" value="P:signal transduction"/>
    <property type="evidence" value="ECO:0007669"/>
    <property type="project" value="UniProtKB-KW"/>
</dbReference>
<dbReference type="GO" id="GO:0016020">
    <property type="term" value="C:membrane"/>
    <property type="evidence" value="ECO:0007669"/>
    <property type="project" value="UniProtKB-SubCell"/>
</dbReference>
<keyword evidence="5" id="KW-0175">Coiled coil</keyword>
<dbReference type="InterPro" id="IPR003660">
    <property type="entry name" value="HAMP_dom"/>
</dbReference>
<reference evidence="9 10" key="2">
    <citation type="submission" date="2020-08" db="EMBL/GenBank/DDBJ databases">
        <title>The Agave Microbiome: Exploring the role of microbial communities in plant adaptations to desert environments.</title>
        <authorList>
            <person name="Partida-Martinez L.P."/>
        </authorList>
    </citation>
    <scope>NUCLEOTIDE SEQUENCE [LARGE SCALE GENOMIC DNA]</scope>
    <source>
        <strain evidence="9 10">AS2.3</strain>
    </source>
</reference>
<evidence type="ECO:0000256" key="5">
    <source>
        <dbReference type="SAM" id="Coils"/>
    </source>
</evidence>
<keyword evidence="4" id="KW-0807">Transducer</keyword>
<evidence type="ECO:0000256" key="2">
    <source>
        <dbReference type="ARBA" id="ARBA00022500"/>
    </source>
</evidence>
<feature type="domain" description="Methyl-accepting transducer" evidence="7">
    <location>
        <begin position="196"/>
        <end position="425"/>
    </location>
</feature>
<dbReference type="GO" id="GO:0004888">
    <property type="term" value="F:transmembrane signaling receptor activity"/>
    <property type="evidence" value="ECO:0007669"/>
    <property type="project" value="InterPro"/>
</dbReference>
<evidence type="ECO:0000256" key="6">
    <source>
        <dbReference type="SAM" id="Phobius"/>
    </source>
</evidence>
<name>A0A7Y9FTY5_9SPHN</name>
<keyword evidence="6" id="KW-0472">Membrane</keyword>
<dbReference type="AlphaFoldDB" id="A0A7Y9FTY5"/>
<dbReference type="PANTHER" id="PTHR43531">
    <property type="entry name" value="PROTEIN ICFG"/>
    <property type="match status" value="1"/>
</dbReference>
<evidence type="ECO:0000259" key="8">
    <source>
        <dbReference type="PROSITE" id="PS50885"/>
    </source>
</evidence>
<gene>
    <name evidence="9" type="ORF">HD841_003951</name>
</gene>
<feature type="coiled-coil region" evidence="5">
    <location>
        <begin position="208"/>
        <end position="235"/>
    </location>
</feature>
<dbReference type="Proteomes" id="UP000517753">
    <property type="component" value="Unassembled WGS sequence"/>
</dbReference>
<keyword evidence="10" id="KW-1185">Reference proteome</keyword>
<keyword evidence="6" id="KW-0812">Transmembrane</keyword>
<dbReference type="Pfam" id="PF00015">
    <property type="entry name" value="MCPsignal"/>
    <property type="match status" value="1"/>
</dbReference>
<reference evidence="9 10" key="1">
    <citation type="submission" date="2020-07" db="EMBL/GenBank/DDBJ databases">
        <authorList>
            <person name="Partida-Martinez L."/>
            <person name="Huntemann M."/>
            <person name="Clum A."/>
            <person name="Wang J."/>
            <person name="Palaniappan K."/>
            <person name="Ritter S."/>
            <person name="Chen I.-M."/>
            <person name="Stamatis D."/>
            <person name="Reddy T."/>
            <person name="O'Malley R."/>
            <person name="Daum C."/>
            <person name="Shapiro N."/>
            <person name="Ivanova N."/>
            <person name="Kyrpides N."/>
            <person name="Woyke T."/>
        </authorList>
    </citation>
    <scope>NUCLEOTIDE SEQUENCE [LARGE SCALE GENOMIC DNA]</scope>
    <source>
        <strain evidence="9 10">AS2.3</strain>
    </source>
</reference>
<protein>
    <submittedName>
        <fullName evidence="9">Methyl-accepting chemotaxis protein</fullName>
    </submittedName>
</protein>
<evidence type="ECO:0000256" key="4">
    <source>
        <dbReference type="PROSITE-ProRule" id="PRU00284"/>
    </source>
</evidence>
<feature type="transmembrane region" description="Helical" evidence="6">
    <location>
        <begin position="65"/>
        <end position="87"/>
    </location>
</feature>
<dbReference type="PRINTS" id="PR00260">
    <property type="entry name" value="CHEMTRNSDUCR"/>
</dbReference>
<dbReference type="SUPFAM" id="SSF158472">
    <property type="entry name" value="HAMP domain-like"/>
    <property type="match status" value="1"/>
</dbReference>